<dbReference type="Gene3D" id="3.20.20.70">
    <property type="entry name" value="Aldolase class I"/>
    <property type="match status" value="1"/>
</dbReference>
<comment type="cofactor">
    <cofactor evidence="5">
        <name>[4Fe-4S] cluster</name>
        <dbReference type="ChEBI" id="CHEBI:49883"/>
    </cofactor>
    <text evidence="5">Binds 1 [4Fe-4S] cluster. The cluster is coordinated with 3 cysteines and an exchangeable S-adenosyl-L-methionine.</text>
</comment>
<keyword evidence="3 5" id="KW-0408">Iron</keyword>
<dbReference type="PANTHER" id="PTHR43075:SF1">
    <property type="entry name" value="FORMATE LYASE ACTIVATING ENZYME, PUTATIVE (AFU_ORTHOLOGUE AFUA_2G15630)-RELATED"/>
    <property type="match status" value="1"/>
</dbReference>
<dbReference type="InterPro" id="IPR016431">
    <property type="entry name" value="Pyrv-formate_lyase-activ_prd"/>
</dbReference>
<feature type="binding site" evidence="5">
    <location>
        <position position="70"/>
    </location>
    <ligand>
        <name>[4Fe-4S] cluster</name>
        <dbReference type="ChEBI" id="CHEBI:49883"/>
        <note>4Fe-4S-S-AdoMet</note>
    </ligand>
</feature>
<organism evidence="7 8">
    <name type="scientific">Selenomonas bovis</name>
    <dbReference type="NCBI Taxonomy" id="416586"/>
    <lineage>
        <taxon>Bacteria</taxon>
        <taxon>Bacillati</taxon>
        <taxon>Bacillota</taxon>
        <taxon>Negativicutes</taxon>
        <taxon>Selenomonadales</taxon>
        <taxon>Selenomonadaceae</taxon>
        <taxon>Selenomonas</taxon>
    </lineage>
</organism>
<dbReference type="InterPro" id="IPR058240">
    <property type="entry name" value="rSAM_sf"/>
</dbReference>
<evidence type="ECO:0000256" key="3">
    <source>
        <dbReference type="ARBA" id="ARBA00023004"/>
    </source>
</evidence>
<feature type="binding site" evidence="5">
    <location>
        <position position="74"/>
    </location>
    <ligand>
        <name>[4Fe-4S] cluster</name>
        <dbReference type="ChEBI" id="CHEBI:49883"/>
        <note>4Fe-4S-S-AdoMet</note>
    </ligand>
</feature>
<reference evidence="7 8" key="1">
    <citation type="submission" date="2020-04" db="EMBL/GenBank/DDBJ databases">
        <authorList>
            <person name="Hitch T.C.A."/>
            <person name="Wylensek D."/>
            <person name="Clavel T."/>
        </authorList>
    </citation>
    <scope>NUCLEOTIDE SEQUENCE [LARGE SCALE GENOMIC DNA]</scope>
    <source>
        <strain evidence="7 8">PG-130-P53-12</strain>
    </source>
</reference>
<evidence type="ECO:0000313" key="7">
    <source>
        <dbReference type="EMBL" id="NMD99287.1"/>
    </source>
</evidence>
<evidence type="ECO:0000313" key="8">
    <source>
        <dbReference type="Proteomes" id="UP000543804"/>
    </source>
</evidence>
<dbReference type="GO" id="GO:0051536">
    <property type="term" value="F:iron-sulfur cluster binding"/>
    <property type="evidence" value="ECO:0007669"/>
    <property type="project" value="UniProtKB-KW"/>
</dbReference>
<evidence type="ECO:0000256" key="5">
    <source>
        <dbReference type="PIRSR" id="PIRSR004869-50"/>
    </source>
</evidence>
<dbReference type="RefSeq" id="WP_019542487.1">
    <property type="nucleotide sequence ID" value="NZ_JABAFA010000025.1"/>
</dbReference>
<evidence type="ECO:0000256" key="4">
    <source>
        <dbReference type="ARBA" id="ARBA00023014"/>
    </source>
</evidence>
<sequence length="311" mass="34494">MTTNPLSLAALSSCTLCPRRCRVDRTRAHGYCGAGARARIALVSLHPWEEPCLTGGADGKGAGTVFFSYCNLRCCYCQNHEISHGGKGEEVTEERLAEIFLEQQARGAATLDLVTPTHYVPQILAALHIARARGFTLPVVYNSSAYETEETIAMLAGEVAVYLPDLKYIDEASAREYSAAPDYFRYASRAIRAMVRQVGPVDFAPDGSLRRGVLVRHLVLPGHRHESMRILDWLHENFGDSVQISLMNQYTPLYHAAEHKGMGRRLTTFEYESVVEHALDLGITRCYVQEGRTADAKFVPRFDGRGVRGGE</sequence>
<feature type="binding site" evidence="5">
    <location>
        <position position="77"/>
    </location>
    <ligand>
        <name>[4Fe-4S] cluster</name>
        <dbReference type="ChEBI" id="CHEBI:49883"/>
        <note>4Fe-4S-S-AdoMet</note>
    </ligand>
</feature>
<protein>
    <submittedName>
        <fullName evidence="7">Radical SAM protein</fullName>
    </submittedName>
</protein>
<feature type="domain" description="Radical SAM core" evidence="6">
    <location>
        <begin position="65"/>
        <end position="196"/>
    </location>
</feature>
<name>A0A848BDI7_9FIRM</name>
<dbReference type="Pfam" id="PF04055">
    <property type="entry name" value="Radical_SAM"/>
    <property type="match status" value="1"/>
</dbReference>
<keyword evidence="8" id="KW-1185">Reference proteome</keyword>
<keyword evidence="4 5" id="KW-0411">Iron-sulfur</keyword>
<dbReference type="GO" id="GO:0046872">
    <property type="term" value="F:metal ion binding"/>
    <property type="evidence" value="ECO:0007669"/>
    <property type="project" value="UniProtKB-KW"/>
</dbReference>
<accession>A0A848BDI7</accession>
<comment type="caution">
    <text evidence="7">The sequence shown here is derived from an EMBL/GenBank/DDBJ whole genome shotgun (WGS) entry which is preliminary data.</text>
</comment>
<evidence type="ECO:0000259" key="6">
    <source>
        <dbReference type="Pfam" id="PF04055"/>
    </source>
</evidence>
<dbReference type="EMBL" id="JABAFA010000025">
    <property type="protein sequence ID" value="NMD99287.1"/>
    <property type="molecule type" value="Genomic_DNA"/>
</dbReference>
<dbReference type="InterPro" id="IPR040085">
    <property type="entry name" value="MJ0674-like"/>
</dbReference>
<evidence type="ECO:0000256" key="1">
    <source>
        <dbReference type="ARBA" id="ARBA00022691"/>
    </source>
</evidence>
<dbReference type="SFLD" id="SFLDG01099">
    <property type="entry name" value="Uncharacterised_Radical_SAM_Su"/>
    <property type="match status" value="1"/>
</dbReference>
<dbReference type="PIRSF" id="PIRSF004869">
    <property type="entry name" value="PflX_prd"/>
    <property type="match status" value="1"/>
</dbReference>
<dbReference type="PANTHER" id="PTHR43075">
    <property type="entry name" value="FORMATE LYASE ACTIVATING ENZYME, PUTATIVE (AFU_ORTHOLOGUE AFUA_2G15630)-RELATED"/>
    <property type="match status" value="1"/>
</dbReference>
<dbReference type="InterPro" id="IPR007197">
    <property type="entry name" value="rSAM"/>
</dbReference>
<keyword evidence="2 5" id="KW-0479">Metal-binding</keyword>
<dbReference type="SFLD" id="SFLDS00029">
    <property type="entry name" value="Radical_SAM"/>
    <property type="match status" value="1"/>
</dbReference>
<dbReference type="GO" id="GO:0003824">
    <property type="term" value="F:catalytic activity"/>
    <property type="evidence" value="ECO:0007669"/>
    <property type="project" value="InterPro"/>
</dbReference>
<dbReference type="Proteomes" id="UP000543804">
    <property type="component" value="Unassembled WGS sequence"/>
</dbReference>
<dbReference type="AlphaFoldDB" id="A0A848BDI7"/>
<proteinExistence type="predicted"/>
<dbReference type="InterPro" id="IPR013785">
    <property type="entry name" value="Aldolase_TIM"/>
</dbReference>
<evidence type="ECO:0000256" key="2">
    <source>
        <dbReference type="ARBA" id="ARBA00022723"/>
    </source>
</evidence>
<dbReference type="SUPFAM" id="SSF102114">
    <property type="entry name" value="Radical SAM enzymes"/>
    <property type="match status" value="1"/>
</dbReference>
<dbReference type="CDD" id="cd01335">
    <property type="entry name" value="Radical_SAM"/>
    <property type="match status" value="1"/>
</dbReference>
<keyword evidence="1 5" id="KW-0949">S-adenosyl-L-methionine</keyword>
<gene>
    <name evidence="7" type="ORF">HF878_07375</name>
</gene>